<name>A0AAV7T9M5_PLEWA</name>
<reference evidence="2" key="1">
    <citation type="journal article" date="2022" name="bioRxiv">
        <title>Sequencing and chromosome-scale assembly of the giantPleurodeles waltlgenome.</title>
        <authorList>
            <person name="Brown T."/>
            <person name="Elewa A."/>
            <person name="Iarovenko S."/>
            <person name="Subramanian E."/>
            <person name="Araus A.J."/>
            <person name="Petzold A."/>
            <person name="Susuki M."/>
            <person name="Suzuki K.-i.T."/>
            <person name="Hayashi T."/>
            <person name="Toyoda A."/>
            <person name="Oliveira C."/>
            <person name="Osipova E."/>
            <person name="Leigh N.D."/>
            <person name="Simon A."/>
            <person name="Yun M.H."/>
        </authorList>
    </citation>
    <scope>NUCLEOTIDE SEQUENCE</scope>
    <source>
        <strain evidence="2">20211129_DDA</strain>
        <tissue evidence="2">Liver</tissue>
    </source>
</reference>
<dbReference type="EMBL" id="JANPWB010000007">
    <property type="protein sequence ID" value="KAJ1173128.1"/>
    <property type="molecule type" value="Genomic_DNA"/>
</dbReference>
<proteinExistence type="predicted"/>
<feature type="region of interest" description="Disordered" evidence="1">
    <location>
        <begin position="1"/>
        <end position="72"/>
    </location>
</feature>
<organism evidence="2 3">
    <name type="scientific">Pleurodeles waltl</name>
    <name type="common">Iberian ribbed newt</name>
    <dbReference type="NCBI Taxonomy" id="8319"/>
    <lineage>
        <taxon>Eukaryota</taxon>
        <taxon>Metazoa</taxon>
        <taxon>Chordata</taxon>
        <taxon>Craniata</taxon>
        <taxon>Vertebrata</taxon>
        <taxon>Euteleostomi</taxon>
        <taxon>Amphibia</taxon>
        <taxon>Batrachia</taxon>
        <taxon>Caudata</taxon>
        <taxon>Salamandroidea</taxon>
        <taxon>Salamandridae</taxon>
        <taxon>Pleurodelinae</taxon>
        <taxon>Pleurodeles</taxon>
    </lineage>
</organism>
<gene>
    <name evidence="2" type="ORF">NDU88_004969</name>
</gene>
<keyword evidence="3" id="KW-1185">Reference proteome</keyword>
<dbReference type="AlphaFoldDB" id="A0AAV7T9M5"/>
<sequence>MWPKPPQAAPACCRRRHRPPARRFYRRPGPSGAPHRPGRLVRSSGRPISPQLGPQSRVGGLGGGARTNTSTHATILAHAPNICVLYQM</sequence>
<evidence type="ECO:0000256" key="1">
    <source>
        <dbReference type="SAM" id="MobiDB-lite"/>
    </source>
</evidence>
<dbReference type="Proteomes" id="UP001066276">
    <property type="component" value="Chromosome 4_1"/>
</dbReference>
<evidence type="ECO:0000313" key="3">
    <source>
        <dbReference type="Proteomes" id="UP001066276"/>
    </source>
</evidence>
<protein>
    <submittedName>
        <fullName evidence="2">Uncharacterized protein</fullName>
    </submittedName>
</protein>
<evidence type="ECO:0000313" key="2">
    <source>
        <dbReference type="EMBL" id="KAJ1173128.1"/>
    </source>
</evidence>
<comment type="caution">
    <text evidence="2">The sequence shown here is derived from an EMBL/GenBank/DDBJ whole genome shotgun (WGS) entry which is preliminary data.</text>
</comment>
<feature type="compositionally biased region" description="Basic residues" evidence="1">
    <location>
        <begin position="13"/>
        <end position="26"/>
    </location>
</feature>
<accession>A0AAV7T9M5</accession>